<evidence type="ECO:0000256" key="1">
    <source>
        <dbReference type="ARBA" id="ARBA00022729"/>
    </source>
</evidence>
<evidence type="ECO:0000256" key="6">
    <source>
        <dbReference type="SAM" id="SignalP"/>
    </source>
</evidence>
<feature type="disulfide bond" evidence="5">
    <location>
        <begin position="176"/>
        <end position="194"/>
    </location>
</feature>
<feature type="signal peptide" evidence="6">
    <location>
        <begin position="1"/>
        <end position="26"/>
    </location>
</feature>
<feature type="chain" id="PRO_5008586711" description="Peptidase S1 domain-containing protein" evidence="6">
    <location>
        <begin position="27"/>
        <end position="636"/>
    </location>
</feature>
<dbReference type="PANTHER" id="PTHR24252:SF7">
    <property type="entry name" value="HYALIN"/>
    <property type="match status" value="1"/>
</dbReference>
<dbReference type="PANTHER" id="PTHR24252">
    <property type="entry name" value="ACROSIN-RELATED"/>
    <property type="match status" value="1"/>
</dbReference>
<evidence type="ECO:0000313" key="8">
    <source>
        <dbReference type="EMBL" id="JAT13060.1"/>
    </source>
</evidence>
<sequence length="636" mass="70693">MYTTVSHHVFVLAFTALINHITISSSDVNIHPLYQRLRRQSSCSQLEFKCANGDCIPSYSVCDGTRECADGSDETREACTAVRIRCPAMAFECAYGACIDRELRCDGKSDCVDNSDEVCPQSGPSKDCPDGKFQCSNGECIDQYSVCDGSRDCTDQSDETKNLCKDLVCPTSSFQCDYGACIENVLRCDKKNDCHDGSDEAKCPVPGVNIIPSGPVREGEGCRLPQHPKNGLYISSQCVAGDARTACRNIPGTPVPDKWLLEYRCNANFDISSQDSNEYSVCSENEWKNPLDCIRLCPPLEDISMDIVCEYNNREVPCTKRMKPNTTAVANCKQHYREIYPREYSNLVCQENGQWSYRLFYCSPDCGVSTGVEILTPLILNGSPTRQGEFPWLASLYMRSDRDEWEQKCGGTLVTPHIVLTAAHCLVSENTGLIEPQNIKVGLGKYYRDYYKRENYSVIADVKEVVVPRFYSGRPSFFALDIGLIDLKTSVQVTAYIMPACVHWQTTIRIRPGTTGHVAGWGKTGNGTSSEVVMTTNLTYIDNNECIRKVRQVYQKLVTHDKFCAGASSSGGQVAQGDSGGGMTVVEKGQHFVFGVVSTKIVEETAISLFTDLSNTEHHSWLEEHKTRLTRLHNQT</sequence>
<dbReference type="SUPFAM" id="SSF50494">
    <property type="entry name" value="Trypsin-like serine proteases"/>
    <property type="match status" value="1"/>
</dbReference>
<dbReference type="SMART" id="SM00020">
    <property type="entry name" value="Tryp_SPc"/>
    <property type="match status" value="1"/>
</dbReference>
<feature type="disulfide bond" evidence="5">
    <location>
        <begin position="188"/>
        <end position="203"/>
    </location>
</feature>
<proteinExistence type="predicted"/>
<keyword evidence="3 5" id="KW-1015">Disulfide bond</keyword>
<dbReference type="PRINTS" id="PR00261">
    <property type="entry name" value="LDLRECEPTOR"/>
</dbReference>
<dbReference type="Gene3D" id="4.10.400.10">
    <property type="entry name" value="Low-density Lipoprotein Receptor"/>
    <property type="match status" value="4"/>
</dbReference>
<reference evidence="8" key="1">
    <citation type="submission" date="2015-11" db="EMBL/GenBank/DDBJ databases">
        <title>De novo transcriptome assembly of four potential Pierce s Disease insect vectors from Arizona vineyards.</title>
        <authorList>
            <person name="Tassone E.E."/>
        </authorList>
    </citation>
    <scope>NUCLEOTIDE SEQUENCE</scope>
</reference>
<accession>A0A1B6KNQ0</accession>
<dbReference type="FunFam" id="2.40.10.10:FF:000068">
    <property type="entry name" value="transmembrane protease serine 2"/>
    <property type="match status" value="1"/>
</dbReference>
<dbReference type="InterPro" id="IPR018114">
    <property type="entry name" value="TRYPSIN_HIS"/>
</dbReference>
<evidence type="ECO:0000259" key="7">
    <source>
        <dbReference type="PROSITE" id="PS50240"/>
    </source>
</evidence>
<feature type="domain" description="Peptidase S1" evidence="7">
    <location>
        <begin position="379"/>
        <end position="627"/>
    </location>
</feature>
<dbReference type="SUPFAM" id="SSF57424">
    <property type="entry name" value="LDL receptor-like module"/>
    <property type="match status" value="4"/>
</dbReference>
<dbReference type="AlphaFoldDB" id="A0A1B6KNQ0"/>
<evidence type="ECO:0000256" key="5">
    <source>
        <dbReference type="PROSITE-ProRule" id="PRU00124"/>
    </source>
</evidence>
<dbReference type="InterPro" id="IPR001254">
    <property type="entry name" value="Trypsin_dom"/>
</dbReference>
<dbReference type="GO" id="GO:0006508">
    <property type="term" value="P:proteolysis"/>
    <property type="evidence" value="ECO:0007669"/>
    <property type="project" value="InterPro"/>
</dbReference>
<feature type="disulfide bond" evidence="5">
    <location>
        <begin position="93"/>
        <end position="111"/>
    </location>
</feature>
<dbReference type="SMART" id="SM00192">
    <property type="entry name" value="LDLa"/>
    <property type="match status" value="4"/>
</dbReference>
<dbReference type="InterPro" id="IPR043504">
    <property type="entry name" value="Peptidase_S1_PA_chymotrypsin"/>
</dbReference>
<dbReference type="Gene3D" id="2.40.10.10">
    <property type="entry name" value="Trypsin-like serine proteases"/>
    <property type="match status" value="1"/>
</dbReference>
<evidence type="ECO:0000256" key="4">
    <source>
        <dbReference type="ARBA" id="ARBA00023180"/>
    </source>
</evidence>
<dbReference type="Pfam" id="PF00089">
    <property type="entry name" value="Trypsin"/>
    <property type="match status" value="1"/>
</dbReference>
<protein>
    <recommendedName>
        <fullName evidence="7">Peptidase S1 domain-containing protein</fullName>
    </recommendedName>
</protein>
<keyword evidence="4" id="KW-0325">Glycoprotein</keyword>
<dbReference type="Pfam" id="PF00057">
    <property type="entry name" value="Ldl_recept_a"/>
    <property type="match status" value="4"/>
</dbReference>
<dbReference type="PROSITE" id="PS50240">
    <property type="entry name" value="TRYPSIN_DOM"/>
    <property type="match status" value="1"/>
</dbReference>
<dbReference type="EMBL" id="GEBQ01026917">
    <property type="protein sequence ID" value="JAT13060.1"/>
    <property type="molecule type" value="Transcribed_RNA"/>
</dbReference>
<dbReference type="GO" id="GO:0004252">
    <property type="term" value="F:serine-type endopeptidase activity"/>
    <property type="evidence" value="ECO:0007669"/>
    <property type="project" value="InterPro"/>
</dbReference>
<organism evidence="8">
    <name type="scientific">Graphocephala atropunctata</name>
    <dbReference type="NCBI Taxonomy" id="36148"/>
    <lineage>
        <taxon>Eukaryota</taxon>
        <taxon>Metazoa</taxon>
        <taxon>Ecdysozoa</taxon>
        <taxon>Arthropoda</taxon>
        <taxon>Hexapoda</taxon>
        <taxon>Insecta</taxon>
        <taxon>Pterygota</taxon>
        <taxon>Neoptera</taxon>
        <taxon>Paraneoptera</taxon>
        <taxon>Hemiptera</taxon>
        <taxon>Auchenorrhyncha</taxon>
        <taxon>Membracoidea</taxon>
        <taxon>Cicadellidae</taxon>
        <taxon>Cicadellinae</taxon>
        <taxon>Cicadellini</taxon>
        <taxon>Graphocephala</taxon>
    </lineage>
</organism>
<dbReference type="InterPro" id="IPR002172">
    <property type="entry name" value="LDrepeatLR_classA_rpt"/>
</dbReference>
<dbReference type="InterPro" id="IPR009003">
    <property type="entry name" value="Peptidase_S1_PA"/>
</dbReference>
<feature type="disulfide bond" evidence="5">
    <location>
        <begin position="86"/>
        <end position="98"/>
    </location>
</feature>
<feature type="disulfide bond" evidence="5">
    <location>
        <begin position="43"/>
        <end position="55"/>
    </location>
</feature>
<evidence type="ECO:0000256" key="3">
    <source>
        <dbReference type="ARBA" id="ARBA00023157"/>
    </source>
</evidence>
<dbReference type="InterPro" id="IPR023415">
    <property type="entry name" value="LDLR_class-A_CS"/>
</dbReference>
<dbReference type="PROSITE" id="PS00134">
    <property type="entry name" value="TRYPSIN_HIS"/>
    <property type="match status" value="1"/>
</dbReference>
<dbReference type="InterPro" id="IPR036055">
    <property type="entry name" value="LDL_receptor-like_sf"/>
</dbReference>
<dbReference type="FunFam" id="4.10.400.10:FF:000034">
    <property type="entry name" value="Low-density lipoprotein receptor-related protein 2"/>
    <property type="match status" value="1"/>
</dbReference>
<feature type="disulfide bond" evidence="5">
    <location>
        <begin position="50"/>
        <end position="68"/>
    </location>
</feature>
<dbReference type="PROSITE" id="PS50068">
    <property type="entry name" value="LDLRA_2"/>
    <property type="match status" value="4"/>
</dbReference>
<feature type="disulfide bond" evidence="5">
    <location>
        <begin position="135"/>
        <end position="153"/>
    </location>
</feature>
<evidence type="ECO:0000256" key="2">
    <source>
        <dbReference type="ARBA" id="ARBA00022737"/>
    </source>
</evidence>
<dbReference type="CDD" id="cd00190">
    <property type="entry name" value="Tryp_SPc"/>
    <property type="match status" value="1"/>
</dbReference>
<dbReference type="PROSITE" id="PS01209">
    <property type="entry name" value="LDLRA_1"/>
    <property type="match status" value="3"/>
</dbReference>
<feature type="disulfide bond" evidence="5">
    <location>
        <begin position="169"/>
        <end position="181"/>
    </location>
</feature>
<dbReference type="CDD" id="cd00112">
    <property type="entry name" value="LDLa"/>
    <property type="match status" value="4"/>
</dbReference>
<keyword evidence="1 6" id="KW-0732">Signal</keyword>
<gene>
    <name evidence="8" type="ORF">g.13418</name>
</gene>
<comment type="caution">
    <text evidence="5">Lacks conserved residue(s) required for the propagation of feature annotation.</text>
</comment>
<keyword evidence="2" id="KW-0677">Repeat</keyword>
<feature type="disulfide bond" evidence="5">
    <location>
        <begin position="128"/>
        <end position="140"/>
    </location>
</feature>
<name>A0A1B6KNQ0_9HEMI</name>